<dbReference type="Pfam" id="PF00668">
    <property type="entry name" value="Condensation"/>
    <property type="match status" value="1"/>
</dbReference>
<dbReference type="Gene3D" id="2.30.38.10">
    <property type="entry name" value="Luciferase, Domain 3"/>
    <property type="match status" value="1"/>
</dbReference>
<dbReference type="InterPro" id="IPR001242">
    <property type="entry name" value="Condensation_dom"/>
</dbReference>
<dbReference type="SUPFAM" id="SSF52777">
    <property type="entry name" value="CoA-dependent acyltransferases"/>
    <property type="match status" value="2"/>
</dbReference>
<dbReference type="InterPro" id="IPR023213">
    <property type="entry name" value="CAT-like_dom_sf"/>
</dbReference>
<organism evidence="6 7">
    <name type="scientific">Plantactinospora mayteni</name>
    <dbReference type="NCBI Taxonomy" id="566021"/>
    <lineage>
        <taxon>Bacteria</taxon>
        <taxon>Bacillati</taxon>
        <taxon>Actinomycetota</taxon>
        <taxon>Actinomycetes</taxon>
        <taxon>Micromonosporales</taxon>
        <taxon>Micromonosporaceae</taxon>
        <taxon>Plantactinospora</taxon>
    </lineage>
</organism>
<dbReference type="PANTHER" id="PTHR45527">
    <property type="entry name" value="NONRIBOSOMAL PEPTIDE SYNTHETASE"/>
    <property type="match status" value="1"/>
</dbReference>
<dbReference type="PROSITE" id="PS50075">
    <property type="entry name" value="CARRIER"/>
    <property type="match status" value="2"/>
</dbReference>
<dbReference type="InterPro" id="IPR025110">
    <property type="entry name" value="AMP-bd_C"/>
</dbReference>
<feature type="region of interest" description="Disordered" evidence="4">
    <location>
        <begin position="660"/>
        <end position="706"/>
    </location>
</feature>
<sequence length="1707" mass="178789">MSLQAEHAPVGLIHEAFDAQAGRSPTATALVVDRERFSYTDLGNRADRVASALRARGIGRGDLVGVCLPRTAWLVPALLGVLKSGAAYVPLDPGYPADRLRLIAEDARLRLVVCDRSSTALAAAAGAGVLDVADLPAELPAEPVRQRGEGGSDDDLAYVLYTSGSTGQPKGVPLAHRNAMAFLRWAAAAYGPDELRGSLAGASVCFDFSVLEIFAPLLTGGTVILAETVFALPHLPARDEVTMLCGPPSALSVLLGRPLPAGVRTITFGGEVLTSALCARAYANPGLRRVVNIYGPTETTTAVLADEVPPGGEPCLGRPIADAVLSIRDDHGRPVADGEAGELWIAGPGVGTGYLGRPELTAQRYVERDGRHHYRTGDLIRRRDDRYAFVGRRDDQVKVRGFRVEPGEVQAALAGHPDVRAAVVLAPVDPYGTRRLVGYVEPSAPVTEPELTAYLRDRLPGFMVPSRIAVLDRLPLGPTGKVDRAALPEVEFARADDETYIAPQGDTETELARLVAEVLGVARVGRHDRFTELGGHSLAAARLLARVADRHGVAVSLGRFLGAPTVAELARELAPDRARPVLVREHRDRHPLTDMQRVFWMLRQVTGTPWASTVGLRLAVTGLSDVEHLRAALAAVVVRHESLRTRILDGDDGPYAVVAPPAPVPVTELTDRAGTTTGGADTTDDPVDRSTGSPSMGTPTTTGVPGILDAERRRKLAAGFAAQPFELAGDVPMIRVGVLWTGPDEAELAIAVDHTGFDGVSIGVLMRELATALAAVRAGADPVAALPPLPVQVSDVAVADEQARSAAGPAVEEFWKSTLDGATPPYDLPGKPRLGPSRHAGRRVVRPIDSGLRAGIAALGERDGLTPYAMWAAALVVLLDGLTGRPDTLLGVAAANRDRPGLDRLVGALMDVLPVRVDCADDPSFAGLAARVAANTARVLAHRDVAVGDLPRLTGVVRPLGAGLTPVVLSVQPDDLPMELTEDGGTVRLLGELDTATAQNELTVYVNASADGPELHVEYDTGRFEAADGERMADRLLRLLGAAVAEPDRPVSTLPLLDEAERSWLLRVGDGGPVPAESPPTVLPAIFARAAATPEAVAVVGPSGTLDYAGLAAHAERVAAHLVALGAGPDAPVGVCLPRDHLLPATLLGVLRAGSAYLPLEPDQPVDRLRHQATEGGVRLVLVTPATAAAVAGLSGVRLVDATAVPAADGVPLPPMPDADALAYVLYTSGSTGRPKGVEVTHGNLAGYLAAMRGDPGYGPADVFLAVAPLSFDLSCFELWLALMVGARTVVVGRDTAVDGPVLAARVEQTGVTAMLVTPSTLRLMLAAGWRGGPRVRVISCGEPLDAGLADELTKVVGQLFDGYGPTEATVLVTCHPIPPGIAGPVPIGGPIRGARLYVLDRSGRLAPPGVVGELWIGGAGVARGYRNRPDLSAAAFDTDPYAPAGRRYRTGDLARWRPDGVLDYLGRRDTQVKLRGYRIELEEIETVLRGHPAVADAAVTIVEPGGPDGYLAAYLVGEAGLDPEAVAGHARSRLPGYMVPPRWTVLDRLPLTTAGKVDRAALPAPAGPTAPPAPPQTEMEKFVAELWAVVLDRPEAGRDDDFFAVGGHSLAATRLTGRLREQLGCDIGVPLLFQHPRLADYAARVEELVLADLAALDDLDDVTDVDSAGRVEPPESVAPAEPARSGPTPGTPSPNGAGPAVEGWAR</sequence>
<dbReference type="Pfam" id="PF00550">
    <property type="entry name" value="PP-binding"/>
    <property type="match status" value="2"/>
</dbReference>
<dbReference type="Gene3D" id="3.40.50.12780">
    <property type="entry name" value="N-terminal domain of ligase-like"/>
    <property type="match status" value="1"/>
</dbReference>
<feature type="compositionally biased region" description="Low complexity" evidence="4">
    <location>
        <begin position="690"/>
        <end position="706"/>
    </location>
</feature>
<dbReference type="Gene3D" id="3.40.50.980">
    <property type="match status" value="2"/>
</dbReference>
<dbReference type="InterPro" id="IPR000873">
    <property type="entry name" value="AMP-dep_synth/lig_dom"/>
</dbReference>
<dbReference type="EMBL" id="BONX01000023">
    <property type="protein sequence ID" value="GIG97097.1"/>
    <property type="molecule type" value="Genomic_DNA"/>
</dbReference>
<keyword evidence="7" id="KW-1185">Reference proteome</keyword>
<protein>
    <recommendedName>
        <fullName evidence="5">Carrier domain-containing protein</fullName>
    </recommendedName>
</protein>
<comment type="caution">
    <text evidence="6">The sequence shown here is derived from an EMBL/GenBank/DDBJ whole genome shotgun (WGS) entry which is preliminary data.</text>
</comment>
<name>A0ABQ4EQZ5_9ACTN</name>
<proteinExistence type="predicted"/>
<gene>
    <name evidence="6" type="ORF">Pma05_36700</name>
</gene>
<dbReference type="Gene3D" id="3.30.300.30">
    <property type="match status" value="2"/>
</dbReference>
<dbReference type="RefSeq" id="WP_203858582.1">
    <property type="nucleotide sequence ID" value="NZ_BAAAZQ010000001.1"/>
</dbReference>
<dbReference type="InterPro" id="IPR036736">
    <property type="entry name" value="ACP-like_sf"/>
</dbReference>
<feature type="domain" description="Carrier" evidence="5">
    <location>
        <begin position="1575"/>
        <end position="1650"/>
    </location>
</feature>
<feature type="region of interest" description="Disordered" evidence="4">
    <location>
        <begin position="1665"/>
        <end position="1707"/>
    </location>
</feature>
<dbReference type="Gene3D" id="1.10.1200.10">
    <property type="entry name" value="ACP-like"/>
    <property type="match status" value="2"/>
</dbReference>
<dbReference type="Gene3D" id="3.30.559.10">
    <property type="entry name" value="Chloramphenicol acetyltransferase-like domain"/>
    <property type="match status" value="1"/>
</dbReference>
<evidence type="ECO:0000256" key="2">
    <source>
        <dbReference type="ARBA" id="ARBA00022450"/>
    </source>
</evidence>
<keyword evidence="3" id="KW-0597">Phosphoprotein</keyword>
<evidence type="ECO:0000313" key="7">
    <source>
        <dbReference type="Proteomes" id="UP000621500"/>
    </source>
</evidence>
<evidence type="ECO:0000256" key="3">
    <source>
        <dbReference type="ARBA" id="ARBA00022553"/>
    </source>
</evidence>
<dbReference type="Pfam" id="PF13193">
    <property type="entry name" value="AMP-binding_C"/>
    <property type="match status" value="2"/>
</dbReference>
<dbReference type="SUPFAM" id="SSF47336">
    <property type="entry name" value="ACP-like"/>
    <property type="match status" value="2"/>
</dbReference>
<dbReference type="SUPFAM" id="SSF56801">
    <property type="entry name" value="Acetyl-CoA synthetase-like"/>
    <property type="match status" value="2"/>
</dbReference>
<dbReference type="InterPro" id="IPR020845">
    <property type="entry name" value="AMP-binding_CS"/>
</dbReference>
<dbReference type="NCBIfam" id="TIGR01733">
    <property type="entry name" value="AA-adenyl-dom"/>
    <property type="match status" value="2"/>
</dbReference>
<evidence type="ECO:0000256" key="1">
    <source>
        <dbReference type="ARBA" id="ARBA00001957"/>
    </source>
</evidence>
<dbReference type="InterPro" id="IPR009081">
    <property type="entry name" value="PP-bd_ACP"/>
</dbReference>
<dbReference type="PROSITE" id="PS00455">
    <property type="entry name" value="AMP_BINDING"/>
    <property type="match status" value="2"/>
</dbReference>
<dbReference type="InterPro" id="IPR010071">
    <property type="entry name" value="AA_adenyl_dom"/>
</dbReference>
<comment type="cofactor">
    <cofactor evidence="1">
        <name>pantetheine 4'-phosphate</name>
        <dbReference type="ChEBI" id="CHEBI:47942"/>
    </cofactor>
</comment>
<dbReference type="Pfam" id="PF00501">
    <property type="entry name" value="AMP-binding"/>
    <property type="match status" value="2"/>
</dbReference>
<feature type="compositionally biased region" description="Low complexity" evidence="4">
    <location>
        <begin position="672"/>
        <end position="681"/>
    </location>
</feature>
<dbReference type="InterPro" id="IPR020806">
    <property type="entry name" value="PKS_PP-bd"/>
</dbReference>
<dbReference type="InterPro" id="IPR045851">
    <property type="entry name" value="AMP-bd_C_sf"/>
</dbReference>
<evidence type="ECO:0000256" key="4">
    <source>
        <dbReference type="SAM" id="MobiDB-lite"/>
    </source>
</evidence>
<dbReference type="CDD" id="cd05930">
    <property type="entry name" value="A_NRPS"/>
    <property type="match status" value="1"/>
</dbReference>
<dbReference type="InterPro" id="IPR042099">
    <property type="entry name" value="ANL_N_sf"/>
</dbReference>
<dbReference type="PANTHER" id="PTHR45527:SF1">
    <property type="entry name" value="FATTY ACID SYNTHASE"/>
    <property type="match status" value="1"/>
</dbReference>
<feature type="domain" description="Carrier" evidence="5">
    <location>
        <begin position="502"/>
        <end position="577"/>
    </location>
</feature>
<keyword evidence="2" id="KW-0596">Phosphopantetheine</keyword>
<accession>A0ABQ4EQZ5</accession>
<dbReference type="Proteomes" id="UP000621500">
    <property type="component" value="Unassembled WGS sequence"/>
</dbReference>
<evidence type="ECO:0000259" key="5">
    <source>
        <dbReference type="PROSITE" id="PS50075"/>
    </source>
</evidence>
<reference evidence="6 7" key="1">
    <citation type="submission" date="2021-01" db="EMBL/GenBank/DDBJ databases">
        <title>Whole genome shotgun sequence of Plantactinospora mayteni NBRC 109088.</title>
        <authorList>
            <person name="Komaki H."/>
            <person name="Tamura T."/>
        </authorList>
    </citation>
    <scope>NUCLEOTIDE SEQUENCE [LARGE SCALE GENOMIC DNA]</scope>
    <source>
        <strain evidence="6 7">NBRC 109088</strain>
    </source>
</reference>
<feature type="compositionally biased region" description="Low complexity" evidence="4">
    <location>
        <begin position="1675"/>
        <end position="1701"/>
    </location>
</feature>
<dbReference type="InterPro" id="IPR006162">
    <property type="entry name" value="Ppantetheine_attach_site"/>
</dbReference>
<dbReference type="Gene3D" id="3.30.559.30">
    <property type="entry name" value="Nonribosomal peptide synthetase, condensation domain"/>
    <property type="match status" value="1"/>
</dbReference>
<dbReference type="SMART" id="SM00823">
    <property type="entry name" value="PKS_PP"/>
    <property type="match status" value="2"/>
</dbReference>
<evidence type="ECO:0000313" key="6">
    <source>
        <dbReference type="EMBL" id="GIG97097.1"/>
    </source>
</evidence>
<dbReference type="PROSITE" id="PS00012">
    <property type="entry name" value="PHOSPHOPANTETHEINE"/>
    <property type="match status" value="2"/>
</dbReference>